<dbReference type="InterPro" id="IPR005049">
    <property type="entry name" value="STL-like"/>
</dbReference>
<dbReference type="PANTHER" id="PTHR31362:SF0">
    <property type="entry name" value="EXOSTOSIN DOMAIN-CONTAINING PROTEIN-RELATED"/>
    <property type="match status" value="1"/>
</dbReference>
<feature type="signal peptide" evidence="1">
    <location>
        <begin position="1"/>
        <end position="28"/>
    </location>
</feature>
<dbReference type="PANTHER" id="PTHR31362">
    <property type="entry name" value="GLYCOSYLTRANSFERASE STELLO1-RELATED"/>
    <property type="match status" value="1"/>
</dbReference>
<organism evidence="2">
    <name type="scientific">Eutreptiella gymnastica</name>
    <dbReference type="NCBI Taxonomy" id="73025"/>
    <lineage>
        <taxon>Eukaryota</taxon>
        <taxon>Discoba</taxon>
        <taxon>Euglenozoa</taxon>
        <taxon>Euglenida</taxon>
        <taxon>Spirocuta</taxon>
        <taxon>Euglenophyceae</taxon>
        <taxon>Eutreptiales</taxon>
        <taxon>Eutreptiaceae</taxon>
        <taxon>Eutreptiella</taxon>
    </lineage>
</organism>
<dbReference type="EMBL" id="HBGA01076220">
    <property type="protein sequence ID" value="CAD9017338.1"/>
    <property type="molecule type" value="Transcribed_RNA"/>
</dbReference>
<evidence type="ECO:0000256" key="1">
    <source>
        <dbReference type="SAM" id="SignalP"/>
    </source>
</evidence>
<gene>
    <name evidence="2" type="ORF">EGYM00392_LOCUS28448</name>
</gene>
<feature type="chain" id="PRO_5030873948" description="Glycosyl transferase CAP10 domain-containing protein" evidence="1">
    <location>
        <begin position="29"/>
        <end position="418"/>
    </location>
</feature>
<proteinExistence type="predicted"/>
<dbReference type="Pfam" id="PF03385">
    <property type="entry name" value="STELLO"/>
    <property type="match status" value="1"/>
</dbReference>
<evidence type="ECO:0008006" key="3">
    <source>
        <dbReference type="Google" id="ProtNLM"/>
    </source>
</evidence>
<reference evidence="2" key="1">
    <citation type="submission" date="2021-01" db="EMBL/GenBank/DDBJ databases">
        <authorList>
            <person name="Corre E."/>
            <person name="Pelletier E."/>
            <person name="Niang G."/>
            <person name="Scheremetjew M."/>
            <person name="Finn R."/>
            <person name="Kale V."/>
            <person name="Holt S."/>
            <person name="Cochrane G."/>
            <person name="Meng A."/>
            <person name="Brown T."/>
            <person name="Cohen L."/>
        </authorList>
    </citation>
    <scope>NUCLEOTIDE SEQUENCE</scope>
    <source>
        <strain evidence="2">NIES-381</strain>
    </source>
</reference>
<keyword evidence="1" id="KW-0732">Signal</keyword>
<name>A0A7S1INI2_9EUGL</name>
<protein>
    <recommendedName>
        <fullName evidence="3">Glycosyl transferase CAP10 domain-containing protein</fullName>
    </recommendedName>
</protein>
<sequence>MEPKFRNLVVGCLVMLIILAYMSSPTDPRGIVTSRTISGTTGLLFRMQRTRQFPMHELRKSAAQTTGWKQGKQCAQWAVSTTIWEPSKTLKQIAKLKTWCIVVVLDKKTPLPFEVENAVILGVEDQLKLPYRIARRLPWNHFGRKNVGFMYAVAHGAEVIYDCDDDNELIIDGNELESIPTSMQGEVLSPRGHPDVFNPYPMFGNVGGWPRGYPLDQILNKTTYESTEMENVVAKNNFYVHQSLANHDPDYDAIYRLTRPLPVTFTPGPPVALPPGTFCPYNAQATLHLKPAFWGMLLPITVHGRVSDIWRSYITQRILWDIGGRIVFRSPWVVQYRNAHNYLADFDSEYDLYKKATALVQYLKDWNSDEKILKRRLLQLCVDLYEREIFEQEDVLLMNDWLHDLGSAGYEFPLVTST</sequence>
<dbReference type="AlphaFoldDB" id="A0A7S1INI2"/>
<evidence type="ECO:0000313" key="2">
    <source>
        <dbReference type="EMBL" id="CAD9017338.1"/>
    </source>
</evidence>
<accession>A0A7S1INI2</accession>